<dbReference type="AlphaFoldDB" id="A0A7M7SVQ9"/>
<dbReference type="InterPro" id="IPR008042">
    <property type="entry name" value="Retrotrans_Pao"/>
</dbReference>
<name>A0A7M7SVQ9_STRPU</name>
<dbReference type="Proteomes" id="UP000007110">
    <property type="component" value="Unassembled WGS sequence"/>
</dbReference>
<dbReference type="Pfam" id="PF05380">
    <property type="entry name" value="Peptidase_A17"/>
    <property type="match status" value="1"/>
</dbReference>
<keyword evidence="3" id="KW-1185">Reference proteome</keyword>
<dbReference type="Pfam" id="PF18701">
    <property type="entry name" value="DUF5641"/>
    <property type="match status" value="1"/>
</dbReference>
<dbReference type="OrthoDB" id="6434680at2759"/>
<protein>
    <recommendedName>
        <fullName evidence="1">DUF5641 domain-containing protein</fullName>
    </recommendedName>
</protein>
<feature type="domain" description="DUF5641" evidence="1">
    <location>
        <begin position="372"/>
        <end position="458"/>
    </location>
</feature>
<dbReference type="PANTHER" id="PTHR47331:SF5">
    <property type="entry name" value="RIBONUCLEASE H"/>
    <property type="match status" value="1"/>
</dbReference>
<reference evidence="2" key="2">
    <citation type="submission" date="2021-01" db="UniProtKB">
        <authorList>
            <consortium name="EnsemblMetazoa"/>
        </authorList>
    </citation>
    <scope>IDENTIFICATION</scope>
</reference>
<dbReference type="OMA" id="WDAKANI"/>
<dbReference type="GeneID" id="115921399"/>
<dbReference type="EnsemblMetazoa" id="XM_030978859">
    <property type="protein sequence ID" value="XP_030834719"/>
    <property type="gene ID" value="LOC115921399"/>
</dbReference>
<dbReference type="PANTHER" id="PTHR47331">
    <property type="entry name" value="PHD-TYPE DOMAIN-CONTAINING PROTEIN"/>
    <property type="match status" value="1"/>
</dbReference>
<organism evidence="2 3">
    <name type="scientific">Strongylocentrotus purpuratus</name>
    <name type="common">Purple sea urchin</name>
    <dbReference type="NCBI Taxonomy" id="7668"/>
    <lineage>
        <taxon>Eukaryota</taxon>
        <taxon>Metazoa</taxon>
        <taxon>Echinodermata</taxon>
        <taxon>Eleutherozoa</taxon>
        <taxon>Echinozoa</taxon>
        <taxon>Echinoidea</taxon>
        <taxon>Euechinoidea</taxon>
        <taxon>Echinacea</taxon>
        <taxon>Camarodonta</taxon>
        <taxon>Echinidea</taxon>
        <taxon>Strongylocentrotidae</taxon>
        <taxon>Strongylocentrotus</taxon>
    </lineage>
</organism>
<evidence type="ECO:0000259" key="1">
    <source>
        <dbReference type="Pfam" id="PF18701"/>
    </source>
</evidence>
<sequence length="478" mass="55271">MPSNVFQAKMRLQGLRRKLTKDVVYHEHYTKVMDALIKNEYSEYVPEPMDYKKTVWYIPHHGVQQPNKLRDVFDCSVQYKGESLNEHLMTGPEMTNALAGVLCRFRMERPAFMCDVWWPDGDYQQPVHHYRRKAHLFGAASSPGCANYGRKKTVTDHKDKCVAAANFVHSDLYVVHGLISVPKSAEAVDLMTQTRVLCKEGKLHLHKIVSNSREVMQAVPMEERAKCVKELNLLHDELTIERAIGLQWCIESDSFNFRITFADKPCTGRGVLSTVMSLYDPLGLIAPVTLRGIQSVQELCREGADWDDPLTDKMKMERGVLRVGGRLKRAEGSFDEPTHLVPLTPDHLLTQKSRVILPPPGNFPRKDVYAKKRWRRVQHLAKKFWSRWRKEFLSQLQSWQKWTKPQRNMKLDDIVPTKNDNIPRNSWPLRRIAQVFASDDGHVRKVKITVGDPELNRQGKRNSPLSITLTAQFTNWFY</sequence>
<reference evidence="3" key="1">
    <citation type="submission" date="2015-02" db="EMBL/GenBank/DDBJ databases">
        <title>Genome sequencing for Strongylocentrotus purpuratus.</title>
        <authorList>
            <person name="Murali S."/>
            <person name="Liu Y."/>
            <person name="Vee V."/>
            <person name="English A."/>
            <person name="Wang M."/>
            <person name="Skinner E."/>
            <person name="Han Y."/>
            <person name="Muzny D.M."/>
            <person name="Worley K.C."/>
            <person name="Gibbs R.A."/>
        </authorList>
    </citation>
    <scope>NUCLEOTIDE SEQUENCE</scope>
</reference>
<dbReference type="RefSeq" id="XP_030834719.1">
    <property type="nucleotide sequence ID" value="XM_030978859.1"/>
</dbReference>
<evidence type="ECO:0000313" key="2">
    <source>
        <dbReference type="EnsemblMetazoa" id="XP_030834719"/>
    </source>
</evidence>
<dbReference type="KEGG" id="spu:115921399"/>
<dbReference type="InterPro" id="IPR040676">
    <property type="entry name" value="DUF5641"/>
</dbReference>
<proteinExistence type="predicted"/>
<evidence type="ECO:0000313" key="3">
    <source>
        <dbReference type="Proteomes" id="UP000007110"/>
    </source>
</evidence>
<accession>A0A7M7SVQ9</accession>
<dbReference type="InParanoid" id="A0A7M7SVQ9"/>